<dbReference type="EMBL" id="BK016165">
    <property type="protein sequence ID" value="DAF99394.1"/>
    <property type="molecule type" value="Genomic_DNA"/>
</dbReference>
<organism evidence="1">
    <name type="scientific">Siphoviridae sp. ctjKY6</name>
    <dbReference type="NCBI Taxonomy" id="2825631"/>
    <lineage>
        <taxon>Viruses</taxon>
        <taxon>Duplodnaviria</taxon>
        <taxon>Heunggongvirae</taxon>
        <taxon>Uroviricota</taxon>
        <taxon>Caudoviricetes</taxon>
    </lineage>
</organism>
<reference evidence="1" key="1">
    <citation type="journal article" date="2021" name="Proc. Natl. Acad. Sci. U.S.A.">
        <title>A Catalog of Tens of Thousands of Viruses from Human Metagenomes Reveals Hidden Associations with Chronic Diseases.</title>
        <authorList>
            <person name="Tisza M.J."/>
            <person name="Buck C.B."/>
        </authorList>
    </citation>
    <scope>NUCLEOTIDE SEQUENCE</scope>
    <source>
        <strain evidence="1">CtjKY6</strain>
    </source>
</reference>
<evidence type="ECO:0000313" key="1">
    <source>
        <dbReference type="EMBL" id="DAF99394.1"/>
    </source>
</evidence>
<proteinExistence type="predicted"/>
<name>A0A8S5UYD0_9CAUD</name>
<protein>
    <submittedName>
        <fullName evidence="1">Uncharacterized protein</fullName>
    </submittedName>
</protein>
<sequence length="153" mass="17322">MHGSHKEMVEEAVDKPFRAISIGYASERKVFYTCNGIRLILVKQDGPPINPDVAPSGYYYDASRHTVDRFYDPPFHVKGEDCAPDSVTGLLKSQGYVWCRRIYDGVELFLTKDKDGKADADKYYIKAFSIGLNLDILVRSIDVSCMKFEVVRA</sequence>
<accession>A0A8S5UYD0</accession>